<proteinExistence type="predicted"/>
<reference evidence="1" key="2">
    <citation type="journal article" date="2015" name="Data Brief">
        <title>Shoot transcriptome of the giant reed, Arundo donax.</title>
        <authorList>
            <person name="Barrero R.A."/>
            <person name="Guerrero F.D."/>
            <person name="Moolhuijzen P."/>
            <person name="Goolsby J.A."/>
            <person name="Tidwell J."/>
            <person name="Bellgard S.E."/>
            <person name="Bellgard M.I."/>
        </authorList>
    </citation>
    <scope>NUCLEOTIDE SEQUENCE</scope>
    <source>
        <tissue evidence="1">Shoot tissue taken approximately 20 cm above the soil surface</tissue>
    </source>
</reference>
<protein>
    <submittedName>
        <fullName evidence="1">Uncharacterized protein</fullName>
    </submittedName>
</protein>
<reference evidence="1" key="1">
    <citation type="submission" date="2014-09" db="EMBL/GenBank/DDBJ databases">
        <authorList>
            <person name="Magalhaes I.L.F."/>
            <person name="Oliveira U."/>
            <person name="Santos F.R."/>
            <person name="Vidigal T.H.D.A."/>
            <person name="Brescovit A.D."/>
            <person name="Santos A.J."/>
        </authorList>
    </citation>
    <scope>NUCLEOTIDE SEQUENCE</scope>
    <source>
        <tissue evidence="1">Shoot tissue taken approximately 20 cm above the soil surface</tissue>
    </source>
</reference>
<sequence>MFEQPSHLTVVTVLLLFPNIMQREKEGEKQQFQVLHTGFVSHNEIYRLVGAL</sequence>
<evidence type="ECO:0000313" key="1">
    <source>
        <dbReference type="EMBL" id="JAD38829.1"/>
    </source>
</evidence>
<dbReference type="AlphaFoldDB" id="A0A0A8ZHE2"/>
<name>A0A0A8ZHE2_ARUDO</name>
<accession>A0A0A8ZHE2</accession>
<dbReference type="EMBL" id="GBRH01259066">
    <property type="protein sequence ID" value="JAD38829.1"/>
    <property type="molecule type" value="Transcribed_RNA"/>
</dbReference>
<organism evidence="1">
    <name type="scientific">Arundo donax</name>
    <name type="common">Giant reed</name>
    <name type="synonym">Donax arundinaceus</name>
    <dbReference type="NCBI Taxonomy" id="35708"/>
    <lineage>
        <taxon>Eukaryota</taxon>
        <taxon>Viridiplantae</taxon>
        <taxon>Streptophyta</taxon>
        <taxon>Embryophyta</taxon>
        <taxon>Tracheophyta</taxon>
        <taxon>Spermatophyta</taxon>
        <taxon>Magnoliopsida</taxon>
        <taxon>Liliopsida</taxon>
        <taxon>Poales</taxon>
        <taxon>Poaceae</taxon>
        <taxon>PACMAD clade</taxon>
        <taxon>Arundinoideae</taxon>
        <taxon>Arundineae</taxon>
        <taxon>Arundo</taxon>
    </lineage>
</organism>